<organism evidence="13 14">
    <name type="scientific">Mariprofundus ferrinatatus</name>
    <dbReference type="NCBI Taxonomy" id="1921087"/>
    <lineage>
        <taxon>Bacteria</taxon>
        <taxon>Pseudomonadati</taxon>
        <taxon>Pseudomonadota</taxon>
        <taxon>Candidatius Mariprofundia</taxon>
        <taxon>Mariprofundales</taxon>
        <taxon>Mariprofundaceae</taxon>
        <taxon>Mariprofundus</taxon>
    </lineage>
</organism>
<gene>
    <name evidence="11" type="primary">mtgA</name>
    <name evidence="13" type="ORF">Ga0123462_1468</name>
</gene>
<keyword evidence="4 11" id="KW-0808">Transferase</keyword>
<dbReference type="GO" id="GO:0071555">
    <property type="term" value="P:cell wall organization"/>
    <property type="evidence" value="ECO:0007669"/>
    <property type="project" value="UniProtKB-KW"/>
</dbReference>
<feature type="domain" description="Glycosyl transferase family 51" evidence="12">
    <location>
        <begin position="74"/>
        <end position="239"/>
    </location>
</feature>
<evidence type="ECO:0000256" key="11">
    <source>
        <dbReference type="HAMAP-Rule" id="MF_00766"/>
    </source>
</evidence>
<dbReference type="InterPro" id="IPR023346">
    <property type="entry name" value="Lysozyme-like_dom_sf"/>
</dbReference>
<name>A0A2K8L8W6_9PROT</name>
<comment type="catalytic activity">
    <reaction evidence="11">
        <text>[GlcNAc-(1-&gt;4)-Mur2Ac(oyl-L-Ala-gamma-D-Glu-L-Lys-D-Ala-D-Ala)](n)-di-trans,octa-cis-undecaprenyl diphosphate + beta-D-GlcNAc-(1-&gt;4)-Mur2Ac(oyl-L-Ala-gamma-D-Glu-L-Lys-D-Ala-D-Ala)-di-trans,octa-cis-undecaprenyl diphosphate = [GlcNAc-(1-&gt;4)-Mur2Ac(oyl-L-Ala-gamma-D-Glu-L-Lys-D-Ala-D-Ala)](n+1)-di-trans,octa-cis-undecaprenyl diphosphate + di-trans,octa-cis-undecaprenyl diphosphate + H(+)</text>
        <dbReference type="Rhea" id="RHEA:23708"/>
        <dbReference type="Rhea" id="RHEA-COMP:9602"/>
        <dbReference type="Rhea" id="RHEA-COMP:9603"/>
        <dbReference type="ChEBI" id="CHEBI:15378"/>
        <dbReference type="ChEBI" id="CHEBI:58405"/>
        <dbReference type="ChEBI" id="CHEBI:60033"/>
        <dbReference type="ChEBI" id="CHEBI:78435"/>
        <dbReference type="EC" id="2.4.99.28"/>
    </reaction>
</comment>
<dbReference type="OrthoDB" id="5290858at2"/>
<keyword evidence="2 11" id="KW-0997">Cell inner membrane</keyword>
<dbReference type="GO" id="GO:0009274">
    <property type="term" value="C:peptidoglycan-based cell wall"/>
    <property type="evidence" value="ECO:0007669"/>
    <property type="project" value="InterPro"/>
</dbReference>
<keyword evidence="9 11" id="KW-0472">Membrane</keyword>
<comment type="function">
    <text evidence="11">Peptidoglycan polymerase that catalyzes glycan chain elongation from lipid-linked precursors.</text>
</comment>
<evidence type="ECO:0000256" key="10">
    <source>
        <dbReference type="ARBA" id="ARBA00023316"/>
    </source>
</evidence>
<evidence type="ECO:0000256" key="5">
    <source>
        <dbReference type="ARBA" id="ARBA00022692"/>
    </source>
</evidence>
<reference evidence="13 14" key="1">
    <citation type="submission" date="2016-12" db="EMBL/GenBank/DDBJ databases">
        <title>Isolation and genomic insights into novel planktonic Zetaproteobacteria from stratified waters of the Chesapeake Bay.</title>
        <authorList>
            <person name="McAllister S.M."/>
            <person name="Kato S."/>
            <person name="Chan C.S."/>
            <person name="Chiu B.K."/>
            <person name="Field E.K."/>
        </authorList>
    </citation>
    <scope>NUCLEOTIDE SEQUENCE [LARGE SCALE GENOMIC DNA]</scope>
    <source>
        <strain evidence="13 14">CP-8</strain>
    </source>
</reference>
<accession>A0A2K8L8W6</accession>
<dbReference type="GO" id="GO:0008955">
    <property type="term" value="F:peptidoglycan glycosyltransferase activity"/>
    <property type="evidence" value="ECO:0007669"/>
    <property type="project" value="UniProtKB-UniRule"/>
</dbReference>
<evidence type="ECO:0000256" key="1">
    <source>
        <dbReference type="ARBA" id="ARBA00022475"/>
    </source>
</evidence>
<dbReference type="InterPro" id="IPR011812">
    <property type="entry name" value="Pep_trsgly"/>
</dbReference>
<dbReference type="PANTHER" id="PTHR30400:SF0">
    <property type="entry name" value="BIOSYNTHETIC PEPTIDOGLYCAN TRANSGLYCOSYLASE"/>
    <property type="match status" value="1"/>
</dbReference>
<evidence type="ECO:0000256" key="7">
    <source>
        <dbReference type="ARBA" id="ARBA00022984"/>
    </source>
</evidence>
<evidence type="ECO:0000256" key="6">
    <source>
        <dbReference type="ARBA" id="ARBA00022960"/>
    </source>
</evidence>
<keyword evidence="6 11" id="KW-0133">Cell shape</keyword>
<evidence type="ECO:0000256" key="3">
    <source>
        <dbReference type="ARBA" id="ARBA00022676"/>
    </source>
</evidence>
<dbReference type="Pfam" id="PF00912">
    <property type="entry name" value="Transgly"/>
    <property type="match status" value="1"/>
</dbReference>
<dbReference type="NCBIfam" id="TIGR02070">
    <property type="entry name" value="mono_pep_trsgly"/>
    <property type="match status" value="1"/>
</dbReference>
<dbReference type="Gene3D" id="1.10.3810.10">
    <property type="entry name" value="Biosynthetic peptidoglycan transglycosylase-like"/>
    <property type="match status" value="1"/>
</dbReference>
<dbReference type="InterPro" id="IPR036950">
    <property type="entry name" value="PBP_transglycosylase"/>
</dbReference>
<dbReference type="Proteomes" id="UP000231637">
    <property type="component" value="Chromosome"/>
</dbReference>
<evidence type="ECO:0000259" key="12">
    <source>
        <dbReference type="Pfam" id="PF00912"/>
    </source>
</evidence>
<dbReference type="AlphaFoldDB" id="A0A2K8L8W6"/>
<keyword evidence="7 11" id="KW-0573">Peptidoglycan synthesis</keyword>
<feature type="transmembrane region" description="Helical" evidence="11">
    <location>
        <begin position="21"/>
        <end position="40"/>
    </location>
</feature>
<dbReference type="PANTHER" id="PTHR30400">
    <property type="entry name" value="MONOFUNCTIONAL BIOSYNTHETIC PEPTIDOGLYCAN TRANSGLYCOSYLASE"/>
    <property type="match status" value="1"/>
</dbReference>
<keyword evidence="3 11" id="KW-0328">Glycosyltransferase</keyword>
<dbReference type="SUPFAM" id="SSF53955">
    <property type="entry name" value="Lysozyme-like"/>
    <property type="match status" value="1"/>
</dbReference>
<keyword evidence="5 11" id="KW-0812">Transmembrane</keyword>
<dbReference type="GO" id="GO:0005886">
    <property type="term" value="C:plasma membrane"/>
    <property type="evidence" value="ECO:0007669"/>
    <property type="project" value="UniProtKB-SubCell"/>
</dbReference>
<keyword evidence="1 11" id="KW-1003">Cell membrane</keyword>
<evidence type="ECO:0000256" key="2">
    <source>
        <dbReference type="ARBA" id="ARBA00022519"/>
    </source>
</evidence>
<evidence type="ECO:0000313" key="13">
    <source>
        <dbReference type="EMBL" id="ATX82331.1"/>
    </source>
</evidence>
<keyword evidence="10 11" id="KW-0961">Cell wall biogenesis/degradation</keyword>
<sequence>MPDQIKYRKPAKRPRFDRLRRWIRGALLALALVVIIWHLWVLAQLLQWRSEYPEMSAFMQQSLEVLQEKNPNAKLSHMPVPYSRISHNLKRAVIAAEDATFVEHSGFDWEGIQNALEKNIEKGRFAAGGSTISQQLAKNLFLSGDRSLLRKGEEAIITVMIETTLSKHRILELYLNYAEWGRGIYGAEAAARHHFGIPASMLSSWQAARLAAILPNPRFYDRRSTDWIDRKIEIIQERMAKVRIPR</sequence>
<keyword evidence="8 11" id="KW-1133">Transmembrane helix</keyword>
<dbReference type="HAMAP" id="MF_00766">
    <property type="entry name" value="PGT_MtgA"/>
    <property type="match status" value="1"/>
</dbReference>
<evidence type="ECO:0000256" key="8">
    <source>
        <dbReference type="ARBA" id="ARBA00022989"/>
    </source>
</evidence>
<evidence type="ECO:0000313" key="14">
    <source>
        <dbReference type="Proteomes" id="UP000231637"/>
    </source>
</evidence>
<dbReference type="EC" id="2.4.99.28" evidence="11"/>
<protein>
    <recommendedName>
        <fullName evidence="11">Biosynthetic peptidoglycan transglycosylase</fullName>
        <ecNumber evidence="11">2.4.99.28</ecNumber>
    </recommendedName>
    <alternativeName>
        <fullName evidence="11">Glycan polymerase</fullName>
    </alternativeName>
    <alternativeName>
        <fullName evidence="11">Peptidoglycan glycosyltransferase MtgA</fullName>
        <shortName evidence="11">PGT</shortName>
    </alternativeName>
</protein>
<keyword evidence="14" id="KW-1185">Reference proteome</keyword>
<comment type="pathway">
    <text evidence="11">Cell wall biogenesis; peptidoglycan biosynthesis.</text>
</comment>
<evidence type="ECO:0000256" key="4">
    <source>
        <dbReference type="ARBA" id="ARBA00022679"/>
    </source>
</evidence>
<dbReference type="EMBL" id="CP018800">
    <property type="protein sequence ID" value="ATX82331.1"/>
    <property type="molecule type" value="Genomic_DNA"/>
</dbReference>
<dbReference type="UniPathway" id="UPA00219"/>
<proteinExistence type="inferred from homology"/>
<comment type="subcellular location">
    <subcellularLocation>
        <location evidence="11">Cell inner membrane</location>
        <topology evidence="11">Single-pass membrane protein</topology>
    </subcellularLocation>
</comment>
<dbReference type="GO" id="GO:0009252">
    <property type="term" value="P:peptidoglycan biosynthetic process"/>
    <property type="evidence" value="ECO:0007669"/>
    <property type="project" value="UniProtKB-UniRule"/>
</dbReference>
<dbReference type="GO" id="GO:0016763">
    <property type="term" value="F:pentosyltransferase activity"/>
    <property type="evidence" value="ECO:0007669"/>
    <property type="project" value="InterPro"/>
</dbReference>
<evidence type="ECO:0000256" key="9">
    <source>
        <dbReference type="ARBA" id="ARBA00023136"/>
    </source>
</evidence>
<dbReference type="KEGG" id="mfn:Ga0123462_1468"/>
<comment type="similarity">
    <text evidence="11">Belongs to the glycosyltransferase 51 family.</text>
</comment>
<dbReference type="InterPro" id="IPR001264">
    <property type="entry name" value="Glyco_trans_51"/>
</dbReference>
<dbReference type="GO" id="GO:0008360">
    <property type="term" value="P:regulation of cell shape"/>
    <property type="evidence" value="ECO:0007669"/>
    <property type="project" value="UniProtKB-KW"/>
</dbReference>